<dbReference type="InterPro" id="IPR050114">
    <property type="entry name" value="UPF0173_UPF0282_UlaG_hydrolase"/>
</dbReference>
<organism evidence="4 5">
    <name type="scientific">Formimonas warabiya</name>
    <dbReference type="NCBI Taxonomy" id="1761012"/>
    <lineage>
        <taxon>Bacteria</taxon>
        <taxon>Bacillati</taxon>
        <taxon>Bacillota</taxon>
        <taxon>Clostridia</taxon>
        <taxon>Eubacteriales</taxon>
        <taxon>Peptococcaceae</taxon>
        <taxon>Candidatus Formimonas</taxon>
    </lineage>
</organism>
<dbReference type="InterPro" id="IPR001279">
    <property type="entry name" value="Metallo-B-lactamas"/>
</dbReference>
<dbReference type="NCBIfam" id="NF001911">
    <property type="entry name" value="PRK00685.1"/>
    <property type="match status" value="1"/>
</dbReference>
<dbReference type="Gene3D" id="3.60.15.10">
    <property type="entry name" value="Ribonuclease Z/Hydroxyacylglutathione hydrolase-like"/>
    <property type="match status" value="1"/>
</dbReference>
<dbReference type="KEGG" id="fwa:DCMF_02840"/>
<keyword evidence="1 2" id="KW-0378">Hydrolase</keyword>
<dbReference type="SMART" id="SM00849">
    <property type="entry name" value="Lactamase_B"/>
    <property type="match status" value="1"/>
</dbReference>
<gene>
    <name evidence="4" type="ORF">DCMF_02840</name>
</gene>
<dbReference type="SUPFAM" id="SSF56281">
    <property type="entry name" value="Metallo-hydrolase/oxidoreductase"/>
    <property type="match status" value="1"/>
</dbReference>
<dbReference type="PANTHER" id="PTHR43546:SF3">
    <property type="entry name" value="UPF0173 METAL-DEPENDENT HYDROLASE MJ1163"/>
    <property type="match status" value="1"/>
</dbReference>
<accession>A0A3G1KN73</accession>
<keyword evidence="5" id="KW-1185">Reference proteome</keyword>
<proteinExistence type="inferred from homology"/>
<dbReference type="Proteomes" id="UP000323521">
    <property type="component" value="Chromosome"/>
</dbReference>
<dbReference type="GO" id="GO:0016787">
    <property type="term" value="F:hydrolase activity"/>
    <property type="evidence" value="ECO:0007669"/>
    <property type="project" value="UniProtKB-UniRule"/>
</dbReference>
<name>A0A3G1KN73_FORW1</name>
<dbReference type="InterPro" id="IPR036866">
    <property type="entry name" value="RibonucZ/Hydroxyglut_hydro"/>
</dbReference>
<evidence type="ECO:0000256" key="1">
    <source>
        <dbReference type="ARBA" id="ARBA00022801"/>
    </source>
</evidence>
<dbReference type="Pfam" id="PF13483">
    <property type="entry name" value="Lactamase_B_3"/>
    <property type="match status" value="1"/>
</dbReference>
<evidence type="ECO:0000259" key="3">
    <source>
        <dbReference type="SMART" id="SM00849"/>
    </source>
</evidence>
<dbReference type="InterPro" id="IPR022877">
    <property type="entry name" value="UPF0173"/>
</dbReference>
<sequence>MKITFLGHSCFFIEGNKKLIIDPFLTGNPAAAKKAEEIETDYILVSHGHGDHLGDAVKIAERTKAPIIAPNELAFFCRRQGVSVHPMHIGGAYKFDGVRVKLTQAWHGSGFVDDNAISFTGNPCGFLIWMDDRCLYHSGDTGLFGDINHVIGRYNKIDVAFLPIGDNFTMGPEDAVIAAEWLKARMVVPMHYNTWPVIKQDPELFKKQVDAKTQSKCLILNPGENFEF</sequence>
<evidence type="ECO:0000256" key="2">
    <source>
        <dbReference type="HAMAP-Rule" id="MF_00457"/>
    </source>
</evidence>
<dbReference type="AlphaFoldDB" id="A0A3G1KN73"/>
<reference evidence="4 5" key="1">
    <citation type="submission" date="2016-10" db="EMBL/GenBank/DDBJ databases">
        <title>Complete Genome Sequence of Peptococcaceae strain DCMF.</title>
        <authorList>
            <person name="Edwards R.J."/>
            <person name="Holland S.I."/>
            <person name="Deshpande N.P."/>
            <person name="Wong Y.K."/>
            <person name="Ertan H."/>
            <person name="Manefield M."/>
            <person name="Russell T.L."/>
            <person name="Lee M.J."/>
        </authorList>
    </citation>
    <scope>NUCLEOTIDE SEQUENCE [LARGE SCALE GENOMIC DNA]</scope>
    <source>
        <strain evidence="4 5">DCMF</strain>
    </source>
</reference>
<dbReference type="RefSeq" id="WP_148133043.1">
    <property type="nucleotide sequence ID" value="NZ_CP017634.1"/>
</dbReference>
<dbReference type="PANTHER" id="PTHR43546">
    <property type="entry name" value="UPF0173 METAL-DEPENDENT HYDROLASE MJ1163-RELATED"/>
    <property type="match status" value="1"/>
</dbReference>
<evidence type="ECO:0000313" key="4">
    <source>
        <dbReference type="EMBL" id="ATW23876.1"/>
    </source>
</evidence>
<dbReference type="HAMAP" id="MF_00457">
    <property type="entry name" value="UPF0173"/>
    <property type="match status" value="1"/>
</dbReference>
<evidence type="ECO:0000313" key="5">
    <source>
        <dbReference type="Proteomes" id="UP000323521"/>
    </source>
</evidence>
<comment type="similarity">
    <text evidence="2">Belongs to the UPF0173 family.</text>
</comment>
<dbReference type="EMBL" id="CP017634">
    <property type="protein sequence ID" value="ATW23876.1"/>
    <property type="molecule type" value="Genomic_DNA"/>
</dbReference>
<dbReference type="OrthoDB" id="9789133at2"/>
<feature type="domain" description="Metallo-beta-lactamase" evidence="3">
    <location>
        <begin position="7"/>
        <end position="191"/>
    </location>
</feature>
<protein>
    <recommendedName>
        <fullName evidence="2">UPF0173 metal-dependent hydrolase DCMF_02840</fullName>
    </recommendedName>
</protein>